<reference evidence="1" key="1">
    <citation type="submission" date="2021-01" db="EMBL/GenBank/DDBJ databases">
        <title>Marivirga sp. nov., isolated from intertidal surface sediments.</title>
        <authorList>
            <person name="Zhang M."/>
        </authorList>
    </citation>
    <scope>NUCLEOTIDE SEQUENCE</scope>
    <source>
        <strain evidence="1">SM1354</strain>
    </source>
</reference>
<organism evidence="1 2">
    <name type="scientific">Marivirga atlantica</name>
    <dbReference type="NCBI Taxonomy" id="1548457"/>
    <lineage>
        <taxon>Bacteria</taxon>
        <taxon>Pseudomonadati</taxon>
        <taxon>Bacteroidota</taxon>
        <taxon>Cytophagia</taxon>
        <taxon>Cytophagales</taxon>
        <taxon>Marivirgaceae</taxon>
        <taxon>Marivirga</taxon>
    </lineage>
</organism>
<dbReference type="RefSeq" id="WP_201917535.1">
    <property type="nucleotide sequence ID" value="NZ_JAERQG010000001.1"/>
</dbReference>
<accession>A0A937ACT5</accession>
<dbReference type="InterPro" id="IPR025329">
    <property type="entry name" value="DUF4235"/>
</dbReference>
<name>A0A937ACT5_9BACT</name>
<dbReference type="EMBL" id="JAERQG010000001">
    <property type="protein sequence ID" value="MBL0764189.1"/>
    <property type="molecule type" value="Genomic_DNA"/>
</dbReference>
<sequence>MSKKNKLTSKNYSILETALVFGASWIVKEAIKKTYEKTTKKPAPENLASQHNNTLEVFTFAFSLALVSATVKIFTRKGLTQKWEKEGGELPKKLK</sequence>
<proteinExistence type="predicted"/>
<dbReference type="Pfam" id="PF14019">
    <property type="entry name" value="DUF4235"/>
    <property type="match status" value="1"/>
</dbReference>
<dbReference type="AlphaFoldDB" id="A0A937ACT5"/>
<gene>
    <name evidence="1" type="ORF">JKP34_02925</name>
</gene>
<comment type="caution">
    <text evidence="1">The sequence shown here is derived from an EMBL/GenBank/DDBJ whole genome shotgun (WGS) entry which is preliminary data.</text>
</comment>
<evidence type="ECO:0000313" key="2">
    <source>
        <dbReference type="Proteomes" id="UP000642920"/>
    </source>
</evidence>
<protein>
    <submittedName>
        <fullName evidence="1">DUF4235 domain-containing protein</fullName>
    </submittedName>
</protein>
<evidence type="ECO:0000313" key="1">
    <source>
        <dbReference type="EMBL" id="MBL0764189.1"/>
    </source>
</evidence>
<keyword evidence="2" id="KW-1185">Reference proteome</keyword>
<dbReference type="Proteomes" id="UP000642920">
    <property type="component" value="Unassembled WGS sequence"/>
</dbReference>